<evidence type="ECO:0000259" key="6">
    <source>
        <dbReference type="PROSITE" id="PS50850"/>
    </source>
</evidence>
<protein>
    <submittedName>
        <fullName evidence="7">4-hydroxybenzoate transporter</fullName>
    </submittedName>
</protein>
<dbReference type="PANTHER" id="PTHR23508:SF10">
    <property type="entry name" value="CARBOXYLIC ACID TRANSPORTER PROTEIN HOMOLOG"/>
    <property type="match status" value="1"/>
</dbReference>
<dbReference type="EMBL" id="NBTZ01000115">
    <property type="protein sequence ID" value="OTP69381.1"/>
    <property type="molecule type" value="Genomic_DNA"/>
</dbReference>
<dbReference type="GO" id="GO:0005886">
    <property type="term" value="C:plasma membrane"/>
    <property type="evidence" value="ECO:0007669"/>
    <property type="project" value="TreeGrafter"/>
</dbReference>
<dbReference type="InterPro" id="IPR005829">
    <property type="entry name" value="Sugar_transporter_CS"/>
</dbReference>
<feature type="transmembrane region" description="Helical" evidence="5">
    <location>
        <begin position="347"/>
        <end position="364"/>
    </location>
</feature>
<accession>A0A242MEK5</accession>
<name>A0A242MEK5_CABSO</name>
<dbReference type="CDD" id="cd17365">
    <property type="entry name" value="MFS_PcaK_like"/>
    <property type="match status" value="1"/>
</dbReference>
<feature type="domain" description="Major facilitator superfamily (MFS) profile" evidence="6">
    <location>
        <begin position="26"/>
        <end position="439"/>
    </location>
</feature>
<feature type="transmembrane region" description="Helical" evidence="5">
    <location>
        <begin position="60"/>
        <end position="80"/>
    </location>
</feature>
<sequence length="450" mass="47991">MAQLDGTLDVQRFIDERRFSPYQWMILILCFLIVAADGFDTASIGFVAPALVQEWHPTKAALWPVMSAALFGLAIGALFAGPLADRIGRKRVLIGSVLSFGIFSVLCSFSSSLSMLAVMRLLTGIGLGAAMPNATTLMSEYSPARMRALIVNTMFCGFTVGASAGGLVAAMIIPHFGWRSVFVVGGILPLALSVVLIVLPESIRFMVLRGWPVEKISAVLRRMAPEVSLHNLRFVLPEDSDSQKRSGLAVVLSGRFRAGTVLLWITYFAGLLVYYLLTSWLPTLIRDTGFTIREASIVTALFPLGGGIGAIGVGWLMDRFEPHRVIAVTYVLTGFFVWLVGQQSASIMWLGALTFVAGVCMNGAQSSLPVLAAAFYPTSGRATGVAWMLGVGRFGGILGASTGGFLLQAGVGFSTIFGLLAVPSLIAAAALMIKRGVSRSAQVEMKGRPL</sequence>
<dbReference type="Proteomes" id="UP000195221">
    <property type="component" value="Unassembled WGS sequence"/>
</dbReference>
<dbReference type="PROSITE" id="PS00217">
    <property type="entry name" value="SUGAR_TRANSPORT_2"/>
    <property type="match status" value="1"/>
</dbReference>
<evidence type="ECO:0000313" key="8">
    <source>
        <dbReference type="Proteomes" id="UP000195221"/>
    </source>
</evidence>
<evidence type="ECO:0000256" key="3">
    <source>
        <dbReference type="ARBA" id="ARBA00022989"/>
    </source>
</evidence>
<organism evidence="7 8">
    <name type="scientific">Caballeronia sordidicola</name>
    <name type="common">Burkholderia sordidicola</name>
    <dbReference type="NCBI Taxonomy" id="196367"/>
    <lineage>
        <taxon>Bacteria</taxon>
        <taxon>Pseudomonadati</taxon>
        <taxon>Pseudomonadota</taxon>
        <taxon>Betaproteobacteria</taxon>
        <taxon>Burkholderiales</taxon>
        <taxon>Burkholderiaceae</taxon>
        <taxon>Caballeronia</taxon>
    </lineage>
</organism>
<dbReference type="SUPFAM" id="SSF103473">
    <property type="entry name" value="MFS general substrate transporter"/>
    <property type="match status" value="1"/>
</dbReference>
<comment type="subcellular location">
    <subcellularLocation>
        <location evidence="1">Membrane</location>
        <topology evidence="1">Multi-pass membrane protein</topology>
    </subcellularLocation>
</comment>
<reference evidence="7 8" key="1">
    <citation type="submission" date="2017-03" db="EMBL/GenBank/DDBJ databases">
        <title>Genome analysis of strain PAMC 26577.</title>
        <authorList>
            <person name="Oh H.-M."/>
            <person name="Yang J.-A."/>
        </authorList>
    </citation>
    <scope>NUCLEOTIDE SEQUENCE [LARGE SCALE GENOMIC DNA]</scope>
    <source>
        <strain evidence="7 8">PAMC 26577</strain>
    </source>
</reference>
<evidence type="ECO:0000256" key="4">
    <source>
        <dbReference type="ARBA" id="ARBA00023136"/>
    </source>
</evidence>
<feature type="transmembrane region" description="Helical" evidence="5">
    <location>
        <begin position="385"/>
        <end position="407"/>
    </location>
</feature>
<dbReference type="AlphaFoldDB" id="A0A242MEK5"/>
<proteinExistence type="predicted"/>
<feature type="transmembrane region" description="Helical" evidence="5">
    <location>
        <begin position="117"/>
        <end position="137"/>
    </location>
</feature>
<dbReference type="InterPro" id="IPR020846">
    <property type="entry name" value="MFS_dom"/>
</dbReference>
<dbReference type="PROSITE" id="PS50850">
    <property type="entry name" value="MFS"/>
    <property type="match status" value="1"/>
</dbReference>
<feature type="transmembrane region" description="Helical" evidence="5">
    <location>
        <begin position="92"/>
        <end position="111"/>
    </location>
</feature>
<dbReference type="PANTHER" id="PTHR23508">
    <property type="entry name" value="CARBOXYLIC ACID TRANSPORTER PROTEIN HOMOLOG"/>
    <property type="match status" value="1"/>
</dbReference>
<dbReference type="Gene3D" id="1.20.1250.20">
    <property type="entry name" value="MFS general substrate transporter like domains"/>
    <property type="match status" value="2"/>
</dbReference>
<feature type="transmembrane region" description="Helical" evidence="5">
    <location>
        <begin position="261"/>
        <end position="277"/>
    </location>
</feature>
<feature type="transmembrane region" description="Helical" evidence="5">
    <location>
        <begin position="324"/>
        <end position="341"/>
    </location>
</feature>
<dbReference type="GO" id="GO:0046943">
    <property type="term" value="F:carboxylic acid transmembrane transporter activity"/>
    <property type="evidence" value="ECO:0007669"/>
    <property type="project" value="TreeGrafter"/>
</dbReference>
<dbReference type="InterPro" id="IPR011701">
    <property type="entry name" value="MFS"/>
</dbReference>
<dbReference type="InterPro" id="IPR036259">
    <property type="entry name" value="MFS_trans_sf"/>
</dbReference>
<dbReference type="RefSeq" id="WP_062170078.1">
    <property type="nucleotide sequence ID" value="NZ_MSRG01000081.1"/>
</dbReference>
<feature type="transmembrane region" description="Helical" evidence="5">
    <location>
        <begin position="24"/>
        <end position="48"/>
    </location>
</feature>
<dbReference type="PROSITE" id="PS00216">
    <property type="entry name" value="SUGAR_TRANSPORT_1"/>
    <property type="match status" value="1"/>
</dbReference>
<feature type="transmembrane region" description="Helical" evidence="5">
    <location>
        <begin position="149"/>
        <end position="173"/>
    </location>
</feature>
<evidence type="ECO:0000313" key="7">
    <source>
        <dbReference type="EMBL" id="OTP69381.1"/>
    </source>
</evidence>
<evidence type="ECO:0000256" key="2">
    <source>
        <dbReference type="ARBA" id="ARBA00022692"/>
    </source>
</evidence>
<evidence type="ECO:0000256" key="1">
    <source>
        <dbReference type="ARBA" id="ARBA00004141"/>
    </source>
</evidence>
<evidence type="ECO:0000256" key="5">
    <source>
        <dbReference type="SAM" id="Phobius"/>
    </source>
</evidence>
<gene>
    <name evidence="7" type="ORF">PAMC26577_30550</name>
</gene>
<dbReference type="Pfam" id="PF07690">
    <property type="entry name" value="MFS_1"/>
    <property type="match status" value="1"/>
</dbReference>
<keyword evidence="3 5" id="KW-1133">Transmembrane helix</keyword>
<feature type="transmembrane region" description="Helical" evidence="5">
    <location>
        <begin position="413"/>
        <end position="433"/>
    </location>
</feature>
<feature type="transmembrane region" description="Helical" evidence="5">
    <location>
        <begin position="297"/>
        <end position="317"/>
    </location>
</feature>
<keyword evidence="4 5" id="KW-0472">Membrane</keyword>
<keyword evidence="2 5" id="KW-0812">Transmembrane</keyword>
<feature type="transmembrane region" description="Helical" evidence="5">
    <location>
        <begin position="179"/>
        <end position="199"/>
    </location>
</feature>
<comment type="caution">
    <text evidence="7">The sequence shown here is derived from an EMBL/GenBank/DDBJ whole genome shotgun (WGS) entry which is preliminary data.</text>
</comment>